<feature type="domain" description="Hemerythrin-like" evidence="1">
    <location>
        <begin position="10"/>
        <end position="123"/>
    </location>
</feature>
<protein>
    <recommendedName>
        <fullName evidence="1">Hemerythrin-like domain-containing protein</fullName>
    </recommendedName>
</protein>
<dbReference type="EMBL" id="KV429034">
    <property type="protein sequence ID" value="KZT74106.1"/>
    <property type="molecule type" value="Genomic_DNA"/>
</dbReference>
<dbReference type="STRING" id="1314783.A0A165TXP7"/>
<proteinExistence type="predicted"/>
<name>A0A165TXP7_9APHY</name>
<organism evidence="2 3">
    <name type="scientific">Daedalea quercina L-15889</name>
    <dbReference type="NCBI Taxonomy" id="1314783"/>
    <lineage>
        <taxon>Eukaryota</taxon>
        <taxon>Fungi</taxon>
        <taxon>Dikarya</taxon>
        <taxon>Basidiomycota</taxon>
        <taxon>Agaricomycotina</taxon>
        <taxon>Agaricomycetes</taxon>
        <taxon>Polyporales</taxon>
        <taxon>Fomitopsis</taxon>
    </lineage>
</organism>
<evidence type="ECO:0000313" key="2">
    <source>
        <dbReference type="EMBL" id="KZT74106.1"/>
    </source>
</evidence>
<evidence type="ECO:0000259" key="1">
    <source>
        <dbReference type="Pfam" id="PF01814"/>
    </source>
</evidence>
<reference evidence="2 3" key="1">
    <citation type="journal article" date="2016" name="Mol. Biol. Evol.">
        <title>Comparative Genomics of Early-Diverging Mushroom-Forming Fungi Provides Insights into the Origins of Lignocellulose Decay Capabilities.</title>
        <authorList>
            <person name="Nagy L.G."/>
            <person name="Riley R."/>
            <person name="Tritt A."/>
            <person name="Adam C."/>
            <person name="Daum C."/>
            <person name="Floudas D."/>
            <person name="Sun H."/>
            <person name="Yadav J.S."/>
            <person name="Pangilinan J."/>
            <person name="Larsson K.H."/>
            <person name="Matsuura K."/>
            <person name="Barry K."/>
            <person name="Labutti K."/>
            <person name="Kuo R."/>
            <person name="Ohm R.A."/>
            <person name="Bhattacharya S.S."/>
            <person name="Shirouzu T."/>
            <person name="Yoshinaga Y."/>
            <person name="Martin F.M."/>
            <person name="Grigoriev I.V."/>
            <person name="Hibbett D.S."/>
        </authorList>
    </citation>
    <scope>NUCLEOTIDE SEQUENCE [LARGE SCALE GENOMIC DNA]</scope>
    <source>
        <strain evidence="2 3">L-15889</strain>
    </source>
</reference>
<dbReference type="InterPro" id="IPR012312">
    <property type="entry name" value="Hemerythrin-like"/>
</dbReference>
<dbReference type="Pfam" id="PF01814">
    <property type="entry name" value="Hemerythrin"/>
    <property type="match status" value="1"/>
</dbReference>
<sequence>MTGGQLLDVTQEIKLDHDNVRELFERYKSTTDAATKKAIANTLIREMAIHSDAEEVTVYNDYATIGLGDVATHNKEEHAEVKRLVYAADSHGFGEADYDDVLAKAVTAFDTHAHEEENDQLPVLRQKLSTEDNDRIARAFLKARTTVPSRPHPWAPQTGGIAQKAVGAQGKLHDKVVETLTDRDFVDVKHTHPTF</sequence>
<dbReference type="PANTHER" id="PTHR35585">
    <property type="entry name" value="HHE DOMAIN PROTEIN (AFU_ORTHOLOGUE AFUA_4G00730)"/>
    <property type="match status" value="1"/>
</dbReference>
<accession>A0A165TXP7</accession>
<dbReference type="OrthoDB" id="9983919at2759"/>
<dbReference type="Proteomes" id="UP000076727">
    <property type="component" value="Unassembled WGS sequence"/>
</dbReference>
<dbReference type="AlphaFoldDB" id="A0A165TXP7"/>
<gene>
    <name evidence="2" type="ORF">DAEQUDRAFT_660867</name>
</gene>
<evidence type="ECO:0000313" key="3">
    <source>
        <dbReference type="Proteomes" id="UP000076727"/>
    </source>
</evidence>
<dbReference type="PANTHER" id="PTHR35585:SF1">
    <property type="entry name" value="HHE DOMAIN PROTEIN (AFU_ORTHOLOGUE AFUA_4G00730)"/>
    <property type="match status" value="1"/>
</dbReference>
<dbReference type="Gene3D" id="1.20.120.520">
    <property type="entry name" value="nmb1532 protein domain like"/>
    <property type="match status" value="1"/>
</dbReference>
<keyword evidence="3" id="KW-1185">Reference proteome</keyword>